<dbReference type="PANTHER" id="PTHR11101:SF80">
    <property type="entry name" value="PHOSPHATE TRANSPORTER"/>
    <property type="match status" value="1"/>
</dbReference>
<organism evidence="10 11">
    <name type="scientific">Haladaptatus pallidirubidus</name>
    <dbReference type="NCBI Taxonomy" id="1008152"/>
    <lineage>
        <taxon>Archaea</taxon>
        <taxon>Methanobacteriati</taxon>
        <taxon>Methanobacteriota</taxon>
        <taxon>Stenosarchaea group</taxon>
        <taxon>Halobacteria</taxon>
        <taxon>Halobacteriales</taxon>
        <taxon>Haladaptataceae</taxon>
        <taxon>Haladaptatus</taxon>
    </lineage>
</organism>
<name>A0AAV3UF57_9EURY</name>
<dbReference type="Proteomes" id="UP001501729">
    <property type="component" value="Unassembled WGS sequence"/>
</dbReference>
<dbReference type="Pfam" id="PF01384">
    <property type="entry name" value="PHO4"/>
    <property type="match status" value="1"/>
</dbReference>
<dbReference type="RefSeq" id="WP_227776179.1">
    <property type="nucleotide sequence ID" value="NZ_BAABKX010000001.1"/>
</dbReference>
<dbReference type="InterPro" id="IPR001204">
    <property type="entry name" value="Phos_transporter"/>
</dbReference>
<dbReference type="GO" id="GO:0005315">
    <property type="term" value="F:phosphate transmembrane transporter activity"/>
    <property type="evidence" value="ECO:0007669"/>
    <property type="project" value="InterPro"/>
</dbReference>
<evidence type="ECO:0000256" key="8">
    <source>
        <dbReference type="ARBA" id="ARBA00023136"/>
    </source>
</evidence>
<evidence type="ECO:0000256" key="1">
    <source>
        <dbReference type="ARBA" id="ARBA00001981"/>
    </source>
</evidence>
<comment type="function">
    <text evidence="1">Potential transporter for phosphate.</text>
</comment>
<keyword evidence="8 9" id="KW-0472">Membrane</keyword>
<evidence type="ECO:0000256" key="4">
    <source>
        <dbReference type="ARBA" id="ARBA00022448"/>
    </source>
</evidence>
<evidence type="ECO:0000256" key="3">
    <source>
        <dbReference type="ARBA" id="ARBA00009916"/>
    </source>
</evidence>
<protein>
    <recommendedName>
        <fullName evidence="9">Phosphate transporter</fullName>
    </recommendedName>
</protein>
<keyword evidence="5 9" id="KW-0592">Phosphate transport</keyword>
<comment type="similarity">
    <text evidence="3 9">Belongs to the inorganic phosphate transporter (PiT) (TC 2.A.20) family.</text>
</comment>
<evidence type="ECO:0000256" key="2">
    <source>
        <dbReference type="ARBA" id="ARBA00004141"/>
    </source>
</evidence>
<dbReference type="EMBL" id="BAABKX010000001">
    <property type="protein sequence ID" value="GAA5045688.1"/>
    <property type="molecule type" value="Genomic_DNA"/>
</dbReference>
<accession>A0AAV3UF57</accession>
<evidence type="ECO:0000313" key="10">
    <source>
        <dbReference type="EMBL" id="GAA5045688.1"/>
    </source>
</evidence>
<comment type="subcellular location">
    <subcellularLocation>
        <location evidence="2 9">Membrane</location>
        <topology evidence="2 9">Multi-pass membrane protein</topology>
    </subcellularLocation>
</comment>
<keyword evidence="6 9" id="KW-0812">Transmembrane</keyword>
<keyword evidence="11" id="KW-1185">Reference proteome</keyword>
<evidence type="ECO:0000256" key="7">
    <source>
        <dbReference type="ARBA" id="ARBA00022989"/>
    </source>
</evidence>
<dbReference type="PANTHER" id="PTHR11101">
    <property type="entry name" value="PHOSPHATE TRANSPORTER"/>
    <property type="match status" value="1"/>
</dbReference>
<feature type="transmembrane region" description="Helical" evidence="9">
    <location>
        <begin position="315"/>
        <end position="336"/>
    </location>
</feature>
<feature type="transmembrane region" description="Helical" evidence="9">
    <location>
        <begin position="102"/>
        <end position="121"/>
    </location>
</feature>
<feature type="transmembrane region" description="Helical" evidence="9">
    <location>
        <begin position="365"/>
        <end position="386"/>
    </location>
</feature>
<gene>
    <name evidence="10" type="ORF">GCM10025751_13940</name>
</gene>
<evidence type="ECO:0000313" key="11">
    <source>
        <dbReference type="Proteomes" id="UP001501729"/>
    </source>
</evidence>
<feature type="transmembrane region" description="Helical" evidence="9">
    <location>
        <begin position="41"/>
        <end position="62"/>
    </location>
</feature>
<dbReference type="GO" id="GO:0016020">
    <property type="term" value="C:membrane"/>
    <property type="evidence" value="ECO:0007669"/>
    <property type="project" value="UniProtKB-SubCell"/>
</dbReference>
<proteinExistence type="inferred from homology"/>
<sequence>MVGVEQIAVLSVGAAASFFMAWTVGAGWTPYAPSVGARTMTIMRAAFFTGLFGIAGAVLQGANVTEAMAAGLIEGVAISPIGAVIALTVAAGLVAIGVFTGYPLATAFTATGAVIGVGLALGGQPAYAKYQQILLLWVLTPFLCGGVAYGLARLIRRDDVPDEYTIPLFGGLVGIILANSPFTFLAPESGGASIAAFLSDELSLSPLFGLIVATLLVGVLIGGVLLLEVRSSVRRGQRHLLFGIGALVSFSAGGSQVGLAVGPLVPMLTPLELPLLVVLVFGGLGVMFGAWMGAPRMIKALARDFSSLGPRRATAALIPAFAIAQTAVLFGIPVSFNEIVVSAVVGSGYAVGGERTSTKKMTYTVLGWVVSLLLSFVLAFGLLTLVKML</sequence>
<feature type="transmembrane region" description="Helical" evidence="9">
    <location>
        <begin position="239"/>
        <end position="261"/>
    </location>
</feature>
<keyword evidence="4 9" id="KW-0813">Transport</keyword>
<reference evidence="10 11" key="1">
    <citation type="journal article" date="2019" name="Int. J. Syst. Evol. Microbiol.">
        <title>The Global Catalogue of Microorganisms (GCM) 10K type strain sequencing project: providing services to taxonomists for standard genome sequencing and annotation.</title>
        <authorList>
            <consortium name="The Broad Institute Genomics Platform"/>
            <consortium name="The Broad Institute Genome Sequencing Center for Infectious Disease"/>
            <person name="Wu L."/>
            <person name="Ma J."/>
        </authorList>
    </citation>
    <scope>NUCLEOTIDE SEQUENCE [LARGE SCALE GENOMIC DNA]</scope>
    <source>
        <strain evidence="10 11">JCM 17504</strain>
    </source>
</reference>
<feature type="transmembrane region" description="Helical" evidence="9">
    <location>
        <begin position="6"/>
        <end position="29"/>
    </location>
</feature>
<feature type="transmembrane region" description="Helical" evidence="9">
    <location>
        <begin position="133"/>
        <end position="152"/>
    </location>
</feature>
<comment type="caution">
    <text evidence="10">The sequence shown here is derived from an EMBL/GenBank/DDBJ whole genome shotgun (WGS) entry which is preliminary data.</text>
</comment>
<evidence type="ECO:0000256" key="9">
    <source>
        <dbReference type="RuleBase" id="RU363058"/>
    </source>
</evidence>
<feature type="transmembrane region" description="Helical" evidence="9">
    <location>
        <begin position="164"/>
        <end position="186"/>
    </location>
</feature>
<dbReference type="GO" id="GO:0035435">
    <property type="term" value="P:phosphate ion transmembrane transport"/>
    <property type="evidence" value="ECO:0007669"/>
    <property type="project" value="TreeGrafter"/>
</dbReference>
<keyword evidence="7 9" id="KW-1133">Transmembrane helix</keyword>
<feature type="transmembrane region" description="Helical" evidence="9">
    <location>
        <begin position="206"/>
        <end position="227"/>
    </location>
</feature>
<feature type="transmembrane region" description="Helical" evidence="9">
    <location>
        <begin position="68"/>
        <end position="95"/>
    </location>
</feature>
<dbReference type="GeneID" id="68611981"/>
<evidence type="ECO:0000256" key="5">
    <source>
        <dbReference type="ARBA" id="ARBA00022592"/>
    </source>
</evidence>
<feature type="transmembrane region" description="Helical" evidence="9">
    <location>
        <begin position="273"/>
        <end position="294"/>
    </location>
</feature>
<dbReference type="AlphaFoldDB" id="A0AAV3UF57"/>
<evidence type="ECO:0000256" key="6">
    <source>
        <dbReference type="ARBA" id="ARBA00022692"/>
    </source>
</evidence>